<dbReference type="Gene3D" id="2.170.270.10">
    <property type="entry name" value="SET domain"/>
    <property type="match status" value="1"/>
</dbReference>
<evidence type="ECO:0000313" key="2">
    <source>
        <dbReference type="EMBL" id="KAF2457452.1"/>
    </source>
</evidence>
<feature type="non-terminal residue" evidence="2">
    <location>
        <position position="218"/>
    </location>
</feature>
<dbReference type="Proteomes" id="UP000799766">
    <property type="component" value="Unassembled WGS sequence"/>
</dbReference>
<dbReference type="AlphaFoldDB" id="A0A6A6P135"/>
<evidence type="ECO:0000313" key="3">
    <source>
        <dbReference type="Proteomes" id="UP000799766"/>
    </source>
</evidence>
<evidence type="ECO:0008006" key="4">
    <source>
        <dbReference type="Google" id="ProtNLM"/>
    </source>
</evidence>
<dbReference type="EMBL" id="MU001680">
    <property type="protein sequence ID" value="KAF2457452.1"/>
    <property type="molecule type" value="Genomic_DNA"/>
</dbReference>
<evidence type="ECO:0000256" key="1">
    <source>
        <dbReference type="SAM" id="MobiDB-lite"/>
    </source>
</evidence>
<gene>
    <name evidence="2" type="ORF">BDY21DRAFT_272771</name>
</gene>
<feature type="region of interest" description="Disordered" evidence="1">
    <location>
        <begin position="36"/>
        <end position="82"/>
    </location>
</feature>
<keyword evidence="3" id="KW-1185">Reference proteome</keyword>
<dbReference type="InterPro" id="IPR046341">
    <property type="entry name" value="SET_dom_sf"/>
</dbReference>
<proteinExistence type="predicted"/>
<accession>A0A6A6P135</accession>
<dbReference type="OrthoDB" id="5792673at2759"/>
<feature type="compositionally biased region" description="Pro residues" evidence="1">
    <location>
        <begin position="47"/>
        <end position="68"/>
    </location>
</feature>
<organism evidence="2 3">
    <name type="scientific">Lineolata rhizophorae</name>
    <dbReference type="NCBI Taxonomy" id="578093"/>
    <lineage>
        <taxon>Eukaryota</taxon>
        <taxon>Fungi</taxon>
        <taxon>Dikarya</taxon>
        <taxon>Ascomycota</taxon>
        <taxon>Pezizomycotina</taxon>
        <taxon>Dothideomycetes</taxon>
        <taxon>Dothideomycetes incertae sedis</taxon>
        <taxon>Lineolatales</taxon>
        <taxon>Lineolataceae</taxon>
        <taxon>Lineolata</taxon>
    </lineage>
</organism>
<protein>
    <recommendedName>
        <fullName evidence="4">SET domain-containing protein</fullName>
    </recommendedName>
</protein>
<dbReference type="SUPFAM" id="SSF82199">
    <property type="entry name" value="SET domain"/>
    <property type="match status" value="1"/>
</dbReference>
<name>A0A6A6P135_9PEZI</name>
<feature type="non-terminal residue" evidence="2">
    <location>
        <position position="1"/>
    </location>
</feature>
<reference evidence="2" key="1">
    <citation type="journal article" date="2020" name="Stud. Mycol.">
        <title>101 Dothideomycetes genomes: a test case for predicting lifestyles and emergence of pathogens.</title>
        <authorList>
            <person name="Haridas S."/>
            <person name="Albert R."/>
            <person name="Binder M."/>
            <person name="Bloem J."/>
            <person name="Labutti K."/>
            <person name="Salamov A."/>
            <person name="Andreopoulos B."/>
            <person name="Baker S."/>
            <person name="Barry K."/>
            <person name="Bills G."/>
            <person name="Bluhm B."/>
            <person name="Cannon C."/>
            <person name="Castanera R."/>
            <person name="Culley D."/>
            <person name="Daum C."/>
            <person name="Ezra D."/>
            <person name="Gonzalez J."/>
            <person name="Henrissat B."/>
            <person name="Kuo A."/>
            <person name="Liang C."/>
            <person name="Lipzen A."/>
            <person name="Lutzoni F."/>
            <person name="Magnuson J."/>
            <person name="Mondo S."/>
            <person name="Nolan M."/>
            <person name="Ohm R."/>
            <person name="Pangilinan J."/>
            <person name="Park H.-J."/>
            <person name="Ramirez L."/>
            <person name="Alfaro M."/>
            <person name="Sun H."/>
            <person name="Tritt A."/>
            <person name="Yoshinaga Y."/>
            <person name="Zwiers L.-H."/>
            <person name="Turgeon B."/>
            <person name="Goodwin S."/>
            <person name="Spatafora J."/>
            <person name="Crous P."/>
            <person name="Grigoriev I."/>
        </authorList>
    </citation>
    <scope>NUCLEOTIDE SEQUENCE</scope>
    <source>
        <strain evidence="2">ATCC 16933</strain>
    </source>
</reference>
<sequence>TSGFKPQQKLPKNWPPNLTYLTSPIYSASITPELRASLTTTTTSPSASPPSSNPTPTNPITTHPPSPFRLPAGPSPHVRIAPITTPAHPAHAQHGLFAATHLPPSSPIVLYLGVVHDSSSSDPTSSYDLSLDRDRGLGVDARRCGNEARFVNDYRGVRPLGPNAEFRDVWVEVGRGRRERMVGVFVVGVGRMGRGKRGIAKGEEVVVSYGKGFWKGRR</sequence>